<protein>
    <submittedName>
        <fullName evidence="1">Uncharacterized protein</fullName>
    </submittedName>
</protein>
<keyword evidence="2" id="KW-1185">Reference proteome</keyword>
<proteinExistence type="predicted"/>
<sequence length="102" mass="11744">MLKQSQGKQFHLHDWSLIGFYINWQQAIIEIELLYDTGKARILIKDFTTLDVSQKNDWGKSISINSSNGPLSLENGLMSLEIEMQSGDLIKIEGKNFELWKD</sequence>
<name>A0A4Y7XCY5_9GAMM</name>
<accession>A0A4Y7XCY5</accession>
<reference evidence="1 2" key="1">
    <citation type="submission" date="2019-03" db="EMBL/GenBank/DDBJ databases">
        <title>Alkanindiges illinoisensis: a potential pathogenic isolated from ascites of a gastric cancer patient with abdominal metastasis.</title>
        <authorList>
            <person name="Hu X."/>
            <person name="Yang B."/>
            <person name="Yan X."/>
            <person name="Lin L."/>
            <person name="Zhao H."/>
            <person name="Zhou F."/>
            <person name="Su B."/>
            <person name="Chen J."/>
            <person name="Rui Y."/>
            <person name="Wang Q."/>
            <person name="Zheng L."/>
        </authorList>
    </citation>
    <scope>NUCLEOTIDE SEQUENCE [LARGE SCALE GENOMIC DNA]</scope>
    <source>
        <strain evidence="1 2">NFYY 23406</strain>
    </source>
</reference>
<dbReference type="Proteomes" id="UP000297834">
    <property type="component" value="Unassembled WGS sequence"/>
</dbReference>
<evidence type="ECO:0000313" key="2">
    <source>
        <dbReference type="Proteomes" id="UP000297834"/>
    </source>
</evidence>
<dbReference type="AlphaFoldDB" id="A0A4Y7XCY5"/>
<dbReference type="RefSeq" id="WP_134244007.1">
    <property type="nucleotide sequence ID" value="NZ_SNTY01000017.1"/>
</dbReference>
<dbReference type="OrthoDB" id="6043651at2"/>
<evidence type="ECO:0000313" key="1">
    <source>
        <dbReference type="EMBL" id="TEU28504.1"/>
    </source>
</evidence>
<dbReference type="STRING" id="1120977.GCA_000619845_02099"/>
<comment type="caution">
    <text evidence="1">The sequence shown here is derived from an EMBL/GenBank/DDBJ whole genome shotgun (WGS) entry which is preliminary data.</text>
</comment>
<dbReference type="EMBL" id="SNTY01000017">
    <property type="protein sequence ID" value="TEU28504.1"/>
    <property type="molecule type" value="Genomic_DNA"/>
</dbReference>
<organism evidence="1 2">
    <name type="scientific">Alkanindiges illinoisensis</name>
    <dbReference type="NCBI Taxonomy" id="197183"/>
    <lineage>
        <taxon>Bacteria</taxon>
        <taxon>Pseudomonadati</taxon>
        <taxon>Pseudomonadota</taxon>
        <taxon>Gammaproteobacteria</taxon>
        <taxon>Moraxellales</taxon>
        <taxon>Moraxellaceae</taxon>
        <taxon>Alkanindiges</taxon>
    </lineage>
</organism>
<gene>
    <name evidence="1" type="ORF">E2B99_05795</name>
</gene>